<reference evidence="3 4" key="1">
    <citation type="submission" date="2015-05" db="EMBL/GenBank/DDBJ databases">
        <title>Distinctive expansion of gene families associated with plant cell wall degradation and secondary metabolism in the genomes of grapevine trunk pathogens.</title>
        <authorList>
            <person name="Lawrence D.P."/>
            <person name="Travadon R."/>
            <person name="Rolshausen P.E."/>
            <person name="Baumgartner K."/>
        </authorList>
    </citation>
    <scope>NUCLEOTIDE SEQUENCE [LARGE SCALE GENOMIC DNA]</scope>
    <source>
        <strain evidence="3">DA912</strain>
    </source>
</reference>
<evidence type="ECO:0000256" key="1">
    <source>
        <dbReference type="SAM" id="MobiDB-lite"/>
    </source>
</evidence>
<keyword evidence="4" id="KW-1185">Reference proteome</keyword>
<feature type="chain" id="PRO_5002544866" evidence="2">
    <location>
        <begin position="20"/>
        <end position="310"/>
    </location>
</feature>
<dbReference type="InterPro" id="IPR036610">
    <property type="entry name" value="PEBP-like_sf"/>
</dbReference>
<dbReference type="AlphaFoldDB" id="A0A0G2HIJ6"/>
<dbReference type="Gene3D" id="3.90.280.10">
    <property type="entry name" value="PEBP-like"/>
    <property type="match status" value="1"/>
</dbReference>
<organism evidence="3 4">
    <name type="scientific">Diaporthe ampelina</name>
    <dbReference type="NCBI Taxonomy" id="1214573"/>
    <lineage>
        <taxon>Eukaryota</taxon>
        <taxon>Fungi</taxon>
        <taxon>Dikarya</taxon>
        <taxon>Ascomycota</taxon>
        <taxon>Pezizomycotina</taxon>
        <taxon>Sordariomycetes</taxon>
        <taxon>Sordariomycetidae</taxon>
        <taxon>Diaporthales</taxon>
        <taxon>Diaporthaceae</taxon>
        <taxon>Diaporthe</taxon>
    </lineage>
</organism>
<reference evidence="3 4" key="2">
    <citation type="submission" date="2015-05" db="EMBL/GenBank/DDBJ databases">
        <authorList>
            <person name="Morales-Cruz A."/>
            <person name="Amrine K.C."/>
            <person name="Cantu D."/>
        </authorList>
    </citation>
    <scope>NUCLEOTIDE SEQUENCE [LARGE SCALE GENOMIC DNA]</scope>
    <source>
        <strain evidence="3">DA912</strain>
    </source>
</reference>
<evidence type="ECO:0000313" key="4">
    <source>
        <dbReference type="Proteomes" id="UP000034680"/>
    </source>
</evidence>
<comment type="caution">
    <text evidence="3">The sequence shown here is derived from an EMBL/GenBank/DDBJ whole genome shotgun (WGS) entry which is preliminary data.</text>
</comment>
<feature type="signal peptide" evidence="2">
    <location>
        <begin position="1"/>
        <end position="19"/>
    </location>
</feature>
<gene>
    <name evidence="3" type="ORF">UCDDA912_g05167</name>
</gene>
<feature type="compositionally biased region" description="Polar residues" evidence="1">
    <location>
        <begin position="235"/>
        <end position="245"/>
    </location>
</feature>
<protein>
    <submittedName>
        <fullName evidence="3">Uncharacterized protein</fullName>
    </submittedName>
</protein>
<keyword evidence="2" id="KW-0732">Signal</keyword>
<sequence>MAAHTCFWLLVSLAATALAQSSIIPSGLSSGFTDSLGLEVSYQGVGSRFDGIPDGSTVSATDASTDPVFALSDQSAINTRIAFLVMMLDTTDPDAPVLHFAQDQFKADGEQTGISSQAQPLVPYARPGSLGDTGQRQYSFLLFQQQAGSTVSGLPQAGETLDVDQFLTANNMRAARAGVGIVVDNGGGAAAPSASASSAAATNTPVATFTSVTPTPPTVTSQASVSVLPTSAAATGQPLPSSTLLTSVATGSPTGAATPSASATSGSSGSSSGEASSGSGAVTAGGSVLEAVSARTLGLVAGLIGGVLLI</sequence>
<name>A0A0G2HIJ6_9PEZI</name>
<dbReference type="SUPFAM" id="SSF49777">
    <property type="entry name" value="PEBP-like"/>
    <property type="match status" value="1"/>
</dbReference>
<accession>A0A0G2HIJ6</accession>
<dbReference type="EMBL" id="LCUC01000181">
    <property type="protein sequence ID" value="KKY34858.1"/>
    <property type="molecule type" value="Genomic_DNA"/>
</dbReference>
<feature type="compositionally biased region" description="Low complexity" evidence="1">
    <location>
        <begin position="246"/>
        <end position="282"/>
    </location>
</feature>
<evidence type="ECO:0000313" key="3">
    <source>
        <dbReference type="EMBL" id="KKY34858.1"/>
    </source>
</evidence>
<proteinExistence type="predicted"/>
<dbReference type="Proteomes" id="UP000034680">
    <property type="component" value="Unassembled WGS sequence"/>
</dbReference>
<feature type="region of interest" description="Disordered" evidence="1">
    <location>
        <begin position="235"/>
        <end position="282"/>
    </location>
</feature>
<dbReference type="OrthoDB" id="5231984at2759"/>
<evidence type="ECO:0000256" key="2">
    <source>
        <dbReference type="SAM" id="SignalP"/>
    </source>
</evidence>